<dbReference type="NCBIfam" id="TIGR03841">
    <property type="entry name" value="F420_Rv3093c"/>
    <property type="match status" value="1"/>
</dbReference>
<keyword evidence="1" id="KW-0560">Oxidoreductase</keyword>
<reference evidence="4" key="1">
    <citation type="journal article" date="2019" name="Int. J. Syst. Evol. Microbiol.">
        <title>The Global Catalogue of Microorganisms (GCM) 10K type strain sequencing project: providing services to taxonomists for standard genome sequencing and annotation.</title>
        <authorList>
            <consortium name="The Broad Institute Genomics Platform"/>
            <consortium name="The Broad Institute Genome Sequencing Center for Infectious Disease"/>
            <person name="Wu L."/>
            <person name="Ma J."/>
        </authorList>
    </citation>
    <scope>NUCLEOTIDE SEQUENCE [LARGE SCALE GENOMIC DNA]</scope>
    <source>
        <strain evidence="4">JCM 16898</strain>
    </source>
</reference>
<feature type="domain" description="Luciferase-like" evidence="2">
    <location>
        <begin position="17"/>
        <end position="296"/>
    </location>
</feature>
<dbReference type="RefSeq" id="WP_344854336.1">
    <property type="nucleotide sequence ID" value="NZ_BAAAZN010000001.1"/>
</dbReference>
<dbReference type="InterPro" id="IPR011251">
    <property type="entry name" value="Luciferase-like_dom"/>
</dbReference>
<protein>
    <submittedName>
        <fullName evidence="3">LLM class F420-dependent oxidoreductase</fullName>
    </submittedName>
</protein>
<dbReference type="InterPro" id="IPR036661">
    <property type="entry name" value="Luciferase-like_sf"/>
</dbReference>
<dbReference type="Proteomes" id="UP001500689">
    <property type="component" value="Unassembled WGS sequence"/>
</dbReference>
<evidence type="ECO:0000313" key="4">
    <source>
        <dbReference type="Proteomes" id="UP001500689"/>
    </source>
</evidence>
<evidence type="ECO:0000256" key="1">
    <source>
        <dbReference type="ARBA" id="ARBA00023002"/>
    </source>
</evidence>
<evidence type="ECO:0000313" key="3">
    <source>
        <dbReference type="EMBL" id="GAA3523753.1"/>
    </source>
</evidence>
<dbReference type="PANTHER" id="PTHR43244:SF1">
    <property type="entry name" value="5,10-METHYLENETETRAHYDROMETHANOPTERIN REDUCTASE"/>
    <property type="match status" value="1"/>
</dbReference>
<dbReference type="InterPro" id="IPR050564">
    <property type="entry name" value="F420-G6PD/mer"/>
</dbReference>
<comment type="caution">
    <text evidence="3">The sequence shown here is derived from an EMBL/GenBank/DDBJ whole genome shotgun (WGS) entry which is preliminary data.</text>
</comment>
<sequence>MNALGIVTPFWLDRPDREALDIALAAEEHGFGQLWIGEMATFDAFALATAVAVGTERIGLRIGPLPAGVRSPVSLALGVSSVATLGRAPVGLALGGSSPAIVHGWHDRPWEHGAPRMRETVAAVRTVLSGQRLAVSGDHVRSNGFRLRQALPEIPITVAAFGRAMTRVAAEVADEVVLNLVPVEHVARVREQLDEQARAVGRTPPPLAVWVPAALEPGTAALRQLAAQVSVYLSPPGYGELFSALGYRELVEAARSGVPRAGLAAAVPAGLLRVIGAFGGPAEIRERIAAYHEAGAGHVGLVPATAEDPGGRRLLREVAR</sequence>
<keyword evidence="4" id="KW-1185">Reference proteome</keyword>
<gene>
    <name evidence="3" type="ORF">GCM10022222_02410</name>
</gene>
<proteinExistence type="predicted"/>
<dbReference type="InterPro" id="IPR022526">
    <property type="entry name" value="F420_Rv3093c"/>
</dbReference>
<dbReference type="Gene3D" id="3.20.20.30">
    <property type="entry name" value="Luciferase-like domain"/>
    <property type="match status" value="1"/>
</dbReference>
<dbReference type="EMBL" id="BAAAZN010000001">
    <property type="protein sequence ID" value="GAA3523753.1"/>
    <property type="molecule type" value="Genomic_DNA"/>
</dbReference>
<organism evidence="3 4">
    <name type="scientific">Amycolatopsis ultiminotia</name>
    <dbReference type="NCBI Taxonomy" id="543629"/>
    <lineage>
        <taxon>Bacteria</taxon>
        <taxon>Bacillati</taxon>
        <taxon>Actinomycetota</taxon>
        <taxon>Actinomycetes</taxon>
        <taxon>Pseudonocardiales</taxon>
        <taxon>Pseudonocardiaceae</taxon>
        <taxon>Amycolatopsis</taxon>
    </lineage>
</organism>
<dbReference type="SUPFAM" id="SSF51679">
    <property type="entry name" value="Bacterial luciferase-like"/>
    <property type="match status" value="1"/>
</dbReference>
<evidence type="ECO:0000259" key="2">
    <source>
        <dbReference type="Pfam" id="PF00296"/>
    </source>
</evidence>
<accession>A0ABP6UZV4</accession>
<name>A0ABP6UZV4_9PSEU</name>
<dbReference type="PANTHER" id="PTHR43244">
    <property type="match status" value="1"/>
</dbReference>
<dbReference type="Pfam" id="PF00296">
    <property type="entry name" value="Bac_luciferase"/>
    <property type="match status" value="1"/>
</dbReference>